<proteinExistence type="predicted"/>
<name>A0A0C2YFW8_HEBCY</name>
<protein>
    <submittedName>
        <fullName evidence="2">Uncharacterized protein</fullName>
    </submittedName>
</protein>
<feature type="region of interest" description="Disordered" evidence="1">
    <location>
        <begin position="1"/>
        <end position="63"/>
    </location>
</feature>
<feature type="region of interest" description="Disordered" evidence="1">
    <location>
        <begin position="975"/>
        <end position="999"/>
    </location>
</feature>
<feature type="region of interest" description="Disordered" evidence="1">
    <location>
        <begin position="288"/>
        <end position="374"/>
    </location>
</feature>
<feature type="compositionally biased region" description="Basic residues" evidence="1">
    <location>
        <begin position="171"/>
        <end position="182"/>
    </location>
</feature>
<feature type="compositionally biased region" description="Polar residues" evidence="1">
    <location>
        <begin position="1"/>
        <end position="10"/>
    </location>
</feature>
<reference evidence="2 3" key="1">
    <citation type="submission" date="2014-04" db="EMBL/GenBank/DDBJ databases">
        <authorList>
            <consortium name="DOE Joint Genome Institute"/>
            <person name="Kuo A."/>
            <person name="Gay G."/>
            <person name="Dore J."/>
            <person name="Kohler A."/>
            <person name="Nagy L.G."/>
            <person name="Floudas D."/>
            <person name="Copeland A."/>
            <person name="Barry K.W."/>
            <person name="Cichocki N."/>
            <person name="Veneault-Fourrey C."/>
            <person name="LaButti K."/>
            <person name="Lindquist E.A."/>
            <person name="Lipzen A."/>
            <person name="Lundell T."/>
            <person name="Morin E."/>
            <person name="Murat C."/>
            <person name="Sun H."/>
            <person name="Tunlid A."/>
            <person name="Henrissat B."/>
            <person name="Grigoriev I.V."/>
            <person name="Hibbett D.S."/>
            <person name="Martin F."/>
            <person name="Nordberg H.P."/>
            <person name="Cantor M.N."/>
            <person name="Hua S.X."/>
        </authorList>
    </citation>
    <scope>NUCLEOTIDE SEQUENCE [LARGE SCALE GENOMIC DNA]</scope>
    <source>
        <strain evidence="3">h7</strain>
    </source>
</reference>
<organism evidence="2 3">
    <name type="scientific">Hebeloma cylindrosporum</name>
    <dbReference type="NCBI Taxonomy" id="76867"/>
    <lineage>
        <taxon>Eukaryota</taxon>
        <taxon>Fungi</taxon>
        <taxon>Dikarya</taxon>
        <taxon>Basidiomycota</taxon>
        <taxon>Agaricomycotina</taxon>
        <taxon>Agaricomycetes</taxon>
        <taxon>Agaricomycetidae</taxon>
        <taxon>Agaricales</taxon>
        <taxon>Agaricineae</taxon>
        <taxon>Hymenogastraceae</taxon>
        <taxon>Hebeloma</taxon>
    </lineage>
</organism>
<feature type="region of interest" description="Disordered" evidence="1">
    <location>
        <begin position="78"/>
        <end position="225"/>
    </location>
</feature>
<feature type="compositionally biased region" description="Acidic residues" evidence="1">
    <location>
        <begin position="775"/>
        <end position="800"/>
    </location>
</feature>
<feature type="compositionally biased region" description="Polar residues" evidence="1">
    <location>
        <begin position="99"/>
        <end position="109"/>
    </location>
</feature>
<feature type="compositionally biased region" description="Basic and acidic residues" evidence="1">
    <location>
        <begin position="510"/>
        <end position="520"/>
    </location>
</feature>
<dbReference type="HOGENOM" id="CLU_247769_0_0_1"/>
<feature type="compositionally biased region" description="Polar residues" evidence="1">
    <location>
        <begin position="157"/>
        <end position="170"/>
    </location>
</feature>
<feature type="compositionally biased region" description="Low complexity" evidence="1">
    <location>
        <begin position="298"/>
        <end position="307"/>
    </location>
</feature>
<feature type="compositionally biased region" description="Low complexity" evidence="1">
    <location>
        <begin position="110"/>
        <end position="127"/>
    </location>
</feature>
<dbReference type="Proteomes" id="UP000053424">
    <property type="component" value="Unassembled WGS sequence"/>
</dbReference>
<feature type="compositionally biased region" description="Polar residues" evidence="1">
    <location>
        <begin position="18"/>
        <end position="42"/>
    </location>
</feature>
<gene>
    <name evidence="2" type="ORF">M413DRAFT_29121</name>
</gene>
<feature type="compositionally biased region" description="Polar residues" evidence="1">
    <location>
        <begin position="346"/>
        <end position="360"/>
    </location>
</feature>
<feature type="compositionally biased region" description="Polar residues" evidence="1">
    <location>
        <begin position="1061"/>
        <end position="1072"/>
    </location>
</feature>
<accession>A0A0C2YFW8</accession>
<feature type="region of interest" description="Disordered" evidence="1">
    <location>
        <begin position="425"/>
        <end position="474"/>
    </location>
</feature>
<feature type="compositionally biased region" description="Polar residues" evidence="1">
    <location>
        <begin position="455"/>
        <end position="464"/>
    </location>
</feature>
<evidence type="ECO:0000256" key="1">
    <source>
        <dbReference type="SAM" id="MobiDB-lite"/>
    </source>
</evidence>
<feature type="region of interest" description="Disordered" evidence="1">
    <location>
        <begin position="1061"/>
        <end position="1107"/>
    </location>
</feature>
<feature type="region of interest" description="Disordered" evidence="1">
    <location>
        <begin position="386"/>
        <end position="407"/>
    </location>
</feature>
<feature type="compositionally biased region" description="Acidic residues" evidence="1">
    <location>
        <begin position="490"/>
        <end position="500"/>
    </location>
</feature>
<feature type="compositionally biased region" description="Polar residues" evidence="1">
    <location>
        <begin position="78"/>
        <end position="88"/>
    </location>
</feature>
<keyword evidence="3" id="KW-1185">Reference proteome</keyword>
<feature type="region of interest" description="Disordered" evidence="1">
    <location>
        <begin position="704"/>
        <end position="800"/>
    </location>
</feature>
<feature type="compositionally biased region" description="Polar residues" evidence="1">
    <location>
        <begin position="735"/>
        <end position="752"/>
    </location>
</feature>
<evidence type="ECO:0000313" key="2">
    <source>
        <dbReference type="EMBL" id="KIM39977.1"/>
    </source>
</evidence>
<feature type="region of interest" description="Disordered" evidence="1">
    <location>
        <begin position="487"/>
        <end position="527"/>
    </location>
</feature>
<evidence type="ECO:0000313" key="3">
    <source>
        <dbReference type="Proteomes" id="UP000053424"/>
    </source>
</evidence>
<dbReference type="EMBL" id="KN831784">
    <property type="protein sequence ID" value="KIM39977.1"/>
    <property type="molecule type" value="Genomic_DNA"/>
</dbReference>
<feature type="region of interest" description="Disordered" evidence="1">
    <location>
        <begin position="660"/>
        <end position="688"/>
    </location>
</feature>
<reference evidence="3" key="2">
    <citation type="submission" date="2015-01" db="EMBL/GenBank/DDBJ databases">
        <title>Evolutionary Origins and Diversification of the Mycorrhizal Mutualists.</title>
        <authorList>
            <consortium name="DOE Joint Genome Institute"/>
            <consortium name="Mycorrhizal Genomics Consortium"/>
            <person name="Kohler A."/>
            <person name="Kuo A."/>
            <person name="Nagy L.G."/>
            <person name="Floudas D."/>
            <person name="Copeland A."/>
            <person name="Barry K.W."/>
            <person name="Cichocki N."/>
            <person name="Veneault-Fourrey C."/>
            <person name="LaButti K."/>
            <person name="Lindquist E.A."/>
            <person name="Lipzen A."/>
            <person name="Lundell T."/>
            <person name="Morin E."/>
            <person name="Murat C."/>
            <person name="Riley R."/>
            <person name="Ohm R."/>
            <person name="Sun H."/>
            <person name="Tunlid A."/>
            <person name="Henrissat B."/>
            <person name="Grigoriev I.V."/>
            <person name="Hibbett D.S."/>
            <person name="Martin F."/>
        </authorList>
    </citation>
    <scope>NUCLEOTIDE SEQUENCE [LARGE SCALE GENOMIC DNA]</scope>
    <source>
        <strain evidence="3">h7</strain>
    </source>
</reference>
<feature type="compositionally biased region" description="Low complexity" evidence="1">
    <location>
        <begin position="316"/>
        <end position="339"/>
    </location>
</feature>
<sequence length="1520" mass="161716">MSVDQNTNVHVSEADVPRTTTWAPNDGNYDNSPRPSPTSATFSDAHEHPQATQLHNRSISSSSTTSAIFVENAVSASTTPQYDTNPTPSDLPLAVSLPSDYTNPGPNKLQTHSSVQESESSQETTQSGDMASIHAEGGRSTSDPLKDTSLSDRLATQEGSPETISTTSPNRSKRPLPRRATRRPAATLRPITQVPLPADVPPITHSPDSSRPNSPIDETGKLWTSSTDITSSQTLVEMIMSTTSSGLLQDLRQEYLARSQEIGEIANRFDPEKYLPRRHLSMYASLPDQGVHTNQPEASASASGSSSTNTPPPHPDVVQSEDSTSTSESSSPCASLPSQGVPPSQPEVSTSKSEAQNSNCPAPRPISYSRKTRGITPSLASIVKLTESDCPPSNDNDDRGRHPHQRHRLFDIDRTGWLDSKWGSVPRSGDRNSPPPHHISHVIPLPPVSGPLVGSSESDATGNNAIPDPCSPQQLGVCHENVSVDTVRQEEDDLGEGSDEEVSRVSSRASSDEGTYHYDEGYSNPNLNLPEDTLSTTGYSDIPVVYTQDEGRSDSGDIIAAQGEAYYQQPPGHSSSAGYPSLDGDFGDAEASHCHSVPLSSYSSLSGVFGDTDAMEGLSEHLVALAQVLSETSLGENGTPPPPSPSDRISHEPAGISEVEVGQRSDDLASETQVNEEVESGQLSPLQAPTAGLLLDTSATPSEETILNLGGPAAAPPLVEDNDTGRSPSAPAVSFQPQHASVSATDINTSEAPISAPTLLVGESQSEESAGLVDYESEQDAEGEMEDESIPYDGDDSDEDDMEEVPIPLYPASEADANDFLRNEVAPDLVDSPAASAYMDFASSNNVTTNSEAALMMDEAAMAEDMLTDDDAGFEVTIYNPNDSVVMAEDMDHNTATICPEADLADTQVPSRVERAPTLNLEMDIVPEGSYAERATRADWSMDLTPSLGRADRPSQFLVPHAWLVPSAMRVSHGLTDDDLDDTTQPVAEANDDEEPTQTGDLTIWAQGTFMDAPTLDVTLEFSRLSIIEETPAVASIELPVPTFISTFHSAYDSVNANLDTAPFENSSPPDNNESDAVEHGVLQRSNSESDGEVRHEQILPTRSSEEVCAAPEPLVLPVEKMATKPDAESNMPVPDSVRAAAAEDLGPEGNNRQASIEEEIAIVPGDSQTNGVLMDHQVPTGFEVVWNIELDIPTSPITVDNDVGSPEGILSPAESLIPVPDTIPSTTWVQQALEGLEARSGDGHQNIPAVSISSRRPHSNIEIPAVICELYGEGNFVQPRRTRGIPHPYRSGGGIHRSFAERRRRAAFDVSQAARTAGRAGIDKTITGKKKKPSDNDSNLNLGVPDGVVGSMTADVRLGEAFEPPHAVDDVASYKTDVVVEENSPTTNKRVVVPVVVPAAAGHITPPAPASPVAGRVASSAAPVIPPAVARRVPAPVQPPPVAPVIVIPPIEFAYEEPLASPGSWPVPVPVYAPPGQPPRRPMWDVFADWFDNACDAVLEAVIGRNCGLSMLFLALGVV</sequence>